<dbReference type="AlphaFoldDB" id="A0AAD9MYH1"/>
<dbReference type="Gene3D" id="2.10.25.10">
    <property type="entry name" value="Laminin"/>
    <property type="match status" value="1"/>
</dbReference>
<organism evidence="1 2">
    <name type="scientific">Paralvinella palmiformis</name>
    <dbReference type="NCBI Taxonomy" id="53620"/>
    <lineage>
        <taxon>Eukaryota</taxon>
        <taxon>Metazoa</taxon>
        <taxon>Spiralia</taxon>
        <taxon>Lophotrochozoa</taxon>
        <taxon>Annelida</taxon>
        <taxon>Polychaeta</taxon>
        <taxon>Sedentaria</taxon>
        <taxon>Canalipalpata</taxon>
        <taxon>Terebellida</taxon>
        <taxon>Terebelliformia</taxon>
        <taxon>Alvinellidae</taxon>
        <taxon>Paralvinella</taxon>
    </lineage>
</organism>
<dbReference type="EMBL" id="JAODUP010000501">
    <property type="protein sequence ID" value="KAK2148346.1"/>
    <property type="molecule type" value="Genomic_DNA"/>
</dbReference>
<evidence type="ECO:0000313" key="1">
    <source>
        <dbReference type="EMBL" id="KAK2148346.1"/>
    </source>
</evidence>
<accession>A0AAD9MYH1</accession>
<reference evidence="1" key="1">
    <citation type="journal article" date="2023" name="Mol. Biol. Evol.">
        <title>Third-Generation Sequencing Reveals the Adaptive Role of the Epigenome in Three Deep-Sea Polychaetes.</title>
        <authorList>
            <person name="Perez M."/>
            <person name="Aroh O."/>
            <person name="Sun Y."/>
            <person name="Lan Y."/>
            <person name="Juniper S.K."/>
            <person name="Young C.R."/>
            <person name="Angers B."/>
            <person name="Qian P.Y."/>
        </authorList>
    </citation>
    <scope>NUCLEOTIDE SEQUENCE</scope>
    <source>
        <strain evidence="1">P08H-3</strain>
    </source>
</reference>
<name>A0AAD9MYH1_9ANNE</name>
<proteinExistence type="predicted"/>
<feature type="non-terminal residue" evidence="1">
    <location>
        <position position="1"/>
    </location>
</feature>
<protein>
    <submittedName>
        <fullName evidence="1">Uncharacterized protein</fullName>
    </submittedName>
</protein>
<sequence length="66" mass="7330">MSPQKIKGILSIHLDQIPGTLTRRKMKKIRKSVAYCQCKQGYTGSGSHCVEIDPCQTDDRGGCHPQ</sequence>
<keyword evidence="2" id="KW-1185">Reference proteome</keyword>
<comment type="caution">
    <text evidence="1">The sequence shown here is derived from an EMBL/GenBank/DDBJ whole genome shotgun (WGS) entry which is preliminary data.</text>
</comment>
<evidence type="ECO:0000313" key="2">
    <source>
        <dbReference type="Proteomes" id="UP001208570"/>
    </source>
</evidence>
<gene>
    <name evidence="1" type="ORF">LSH36_501g01094</name>
</gene>
<dbReference type="Proteomes" id="UP001208570">
    <property type="component" value="Unassembled WGS sequence"/>
</dbReference>